<protein>
    <recommendedName>
        <fullName evidence="4">RING-type domain-containing protein</fullName>
    </recommendedName>
</protein>
<evidence type="ECO:0000256" key="1">
    <source>
        <dbReference type="PROSITE-ProRule" id="PRU00175"/>
    </source>
</evidence>
<feature type="region of interest" description="Disordered" evidence="2">
    <location>
        <begin position="91"/>
        <end position="118"/>
    </location>
</feature>
<evidence type="ECO:0000313" key="5">
    <source>
        <dbReference type="EMBL" id="PLW04556.1"/>
    </source>
</evidence>
<dbReference type="EMBL" id="PGCI01001532">
    <property type="protein sequence ID" value="PLW04556.1"/>
    <property type="molecule type" value="Genomic_DNA"/>
</dbReference>
<keyword evidence="1" id="KW-0862">Zinc</keyword>
<evidence type="ECO:0000259" key="4">
    <source>
        <dbReference type="PROSITE" id="PS50089"/>
    </source>
</evidence>
<feature type="transmembrane region" description="Helical" evidence="3">
    <location>
        <begin position="234"/>
        <end position="252"/>
    </location>
</feature>
<keyword evidence="3" id="KW-0812">Transmembrane</keyword>
<feature type="region of interest" description="Disordered" evidence="2">
    <location>
        <begin position="1"/>
        <end position="30"/>
    </location>
</feature>
<dbReference type="GO" id="GO:0008270">
    <property type="term" value="F:zinc ion binding"/>
    <property type="evidence" value="ECO:0007669"/>
    <property type="project" value="UniProtKB-KW"/>
</dbReference>
<feature type="domain" description="RING-type" evidence="4">
    <location>
        <begin position="128"/>
        <end position="181"/>
    </location>
</feature>
<feature type="compositionally biased region" description="Basic and acidic residues" evidence="2">
    <location>
        <begin position="91"/>
        <end position="105"/>
    </location>
</feature>
<dbReference type="PROSITE" id="PS50089">
    <property type="entry name" value="ZF_RING_2"/>
    <property type="match status" value="1"/>
</dbReference>
<accession>A0A2N5RU86</accession>
<feature type="compositionally biased region" description="Polar residues" evidence="2">
    <location>
        <begin position="108"/>
        <end position="117"/>
    </location>
</feature>
<keyword evidence="1" id="KW-0863">Zinc-finger</keyword>
<evidence type="ECO:0000256" key="2">
    <source>
        <dbReference type="SAM" id="MobiDB-lite"/>
    </source>
</evidence>
<dbReference type="Gene3D" id="3.30.40.10">
    <property type="entry name" value="Zinc/RING finger domain, C3HC4 (zinc finger)"/>
    <property type="match status" value="1"/>
</dbReference>
<gene>
    <name evidence="5" type="ORF">PCASD_26889</name>
</gene>
<keyword evidence="1" id="KW-0479">Metal-binding</keyword>
<dbReference type="InterPro" id="IPR013083">
    <property type="entry name" value="Znf_RING/FYVE/PHD"/>
</dbReference>
<dbReference type="InterPro" id="IPR001841">
    <property type="entry name" value="Znf_RING"/>
</dbReference>
<dbReference type="SUPFAM" id="SSF57850">
    <property type="entry name" value="RING/U-box"/>
    <property type="match status" value="1"/>
</dbReference>
<evidence type="ECO:0000256" key="3">
    <source>
        <dbReference type="SAM" id="Phobius"/>
    </source>
</evidence>
<name>A0A2N5RU86_9BASI</name>
<dbReference type="AlphaFoldDB" id="A0A2N5RU86"/>
<reference evidence="5 6" key="1">
    <citation type="submission" date="2017-11" db="EMBL/GenBank/DDBJ databases">
        <title>De novo assembly and phasing of dikaryotic genomes from two isolates of Puccinia coronata f. sp. avenae, the causal agent of oat crown rust.</title>
        <authorList>
            <person name="Miller M.E."/>
            <person name="Zhang Y."/>
            <person name="Omidvar V."/>
            <person name="Sperschneider J."/>
            <person name="Schwessinger B."/>
            <person name="Raley C."/>
            <person name="Palmer J.M."/>
            <person name="Garnica D."/>
            <person name="Upadhyaya N."/>
            <person name="Rathjen J."/>
            <person name="Taylor J.M."/>
            <person name="Park R.F."/>
            <person name="Dodds P.N."/>
            <person name="Hirsch C.D."/>
            <person name="Kianian S.F."/>
            <person name="Figueroa M."/>
        </authorList>
    </citation>
    <scope>NUCLEOTIDE SEQUENCE [LARGE SCALE GENOMIC DNA]</scope>
    <source>
        <strain evidence="5">12SD80</strain>
    </source>
</reference>
<evidence type="ECO:0000313" key="6">
    <source>
        <dbReference type="Proteomes" id="UP000235392"/>
    </source>
</evidence>
<proteinExistence type="predicted"/>
<keyword evidence="3" id="KW-0472">Membrane</keyword>
<sequence length="258" mass="28852">MGSSVPLRSLLARSTDPASARCTNRPTEERNQSVNVLALVECKCHVVQVGPGESSFAGRMGFPDELAHSGFPCNDHSNVKANPHELSVTVDNDRREMSDHEEAPRMESSAQLHATSHTESDVVTEPLCPICLEDSYESPKIKPWRCEHSIHSACWEEWMASTSRSAQPEDMLTLPICANCRAISQVDYAILMADAEHEATARAQLEIDRWPLPSAIEAALRHHCADRMRRCLRATTWTLIAALIMWLLMRAATQHQMR</sequence>
<keyword evidence="3" id="KW-1133">Transmembrane helix</keyword>
<comment type="caution">
    <text evidence="5">The sequence shown here is derived from an EMBL/GenBank/DDBJ whole genome shotgun (WGS) entry which is preliminary data.</text>
</comment>
<dbReference type="Proteomes" id="UP000235392">
    <property type="component" value="Unassembled WGS sequence"/>
</dbReference>
<organism evidence="5 6">
    <name type="scientific">Puccinia coronata f. sp. avenae</name>
    <dbReference type="NCBI Taxonomy" id="200324"/>
    <lineage>
        <taxon>Eukaryota</taxon>
        <taxon>Fungi</taxon>
        <taxon>Dikarya</taxon>
        <taxon>Basidiomycota</taxon>
        <taxon>Pucciniomycotina</taxon>
        <taxon>Pucciniomycetes</taxon>
        <taxon>Pucciniales</taxon>
        <taxon>Pucciniaceae</taxon>
        <taxon>Puccinia</taxon>
    </lineage>
</organism>